<accession>A0A1G5JLL9</accession>
<dbReference type="AlphaFoldDB" id="A0A1G5JLL9"/>
<organism evidence="2 3">
    <name type="scientific">Paenibacillus polysaccharolyticus</name>
    <dbReference type="NCBI Taxonomy" id="582692"/>
    <lineage>
        <taxon>Bacteria</taxon>
        <taxon>Bacillati</taxon>
        <taxon>Bacillota</taxon>
        <taxon>Bacilli</taxon>
        <taxon>Bacillales</taxon>
        <taxon>Paenibacillaceae</taxon>
        <taxon>Paenibacillus</taxon>
    </lineage>
</organism>
<dbReference type="Gene3D" id="1.20.1420.60">
    <property type="match status" value="1"/>
</dbReference>
<dbReference type="Proteomes" id="UP000198538">
    <property type="component" value="Unassembled WGS sequence"/>
</dbReference>
<gene>
    <name evidence="2" type="ORF">SAMN05720606_111159</name>
</gene>
<dbReference type="RefSeq" id="WP_090922079.1">
    <property type="nucleotide sequence ID" value="NZ_FMVM01000011.1"/>
</dbReference>
<name>A0A1G5JLL9_9BACL</name>
<proteinExistence type="predicted"/>
<dbReference type="EMBL" id="FMVM01000011">
    <property type="protein sequence ID" value="SCY89227.1"/>
    <property type="molecule type" value="Genomic_DNA"/>
</dbReference>
<evidence type="ECO:0000313" key="3">
    <source>
        <dbReference type="Proteomes" id="UP000198538"/>
    </source>
</evidence>
<sequence length="189" mass="21767">MNKLQEELAELMPLVNIEEMSGEEMVGSIAMDMYRAEFATIREQVSELPVVIRDIMLIIDLDTELSMNGLTGYLENASGKHLREVIEALIRSGNETDAMILQKVEQLLKEQGITPEKLRENVERLSEHDISTSLQTHGTQIHELLQQVEQEGQHLSFQADNEEVFDLLYQYVDEHKDELKQQLEQFLVL</sequence>
<dbReference type="STRING" id="582692.SAMN05720606_111159"/>
<evidence type="ECO:0000259" key="1">
    <source>
        <dbReference type="Pfam" id="PF14300"/>
    </source>
</evidence>
<dbReference type="InterPro" id="IPR025402">
    <property type="entry name" value="DMP19_C"/>
</dbReference>
<evidence type="ECO:0000313" key="2">
    <source>
        <dbReference type="EMBL" id="SCY89227.1"/>
    </source>
</evidence>
<keyword evidence="3" id="KW-1185">Reference proteome</keyword>
<reference evidence="3" key="1">
    <citation type="submission" date="2016-10" db="EMBL/GenBank/DDBJ databases">
        <authorList>
            <person name="Varghese N."/>
            <person name="Submissions S."/>
        </authorList>
    </citation>
    <scope>NUCLEOTIDE SEQUENCE [LARGE SCALE GENOMIC DNA]</scope>
    <source>
        <strain evidence="3">BL9</strain>
    </source>
</reference>
<protein>
    <recommendedName>
        <fullName evidence="1">DNA mimic protein DMP19 C-terminal domain-containing protein</fullName>
    </recommendedName>
</protein>
<dbReference type="Pfam" id="PF14300">
    <property type="entry name" value="DMP19"/>
    <property type="match status" value="1"/>
</dbReference>
<feature type="domain" description="DNA mimic protein DMP19 C-terminal" evidence="1">
    <location>
        <begin position="47"/>
        <end position="175"/>
    </location>
</feature>